<dbReference type="InterPro" id="IPR025597">
    <property type="entry name" value="DUF4345"/>
</dbReference>
<dbReference type="RefSeq" id="WP_108179032.1">
    <property type="nucleotide sequence ID" value="NZ_PZZL01000010.1"/>
</dbReference>
<keyword evidence="1" id="KW-0812">Transmembrane</keyword>
<dbReference type="Proteomes" id="UP000241808">
    <property type="component" value="Unassembled WGS sequence"/>
</dbReference>
<evidence type="ECO:0000313" key="3">
    <source>
        <dbReference type="Proteomes" id="UP000241808"/>
    </source>
</evidence>
<keyword evidence="3" id="KW-1185">Reference proteome</keyword>
<dbReference type="OrthoDB" id="1188911at2"/>
<sequence>MSDVVKSKEGTIALAGAGAVMLLVGTLHLVAPQMMMNAPAIELTTINHLHLIRAALGGAFIGIAALFLLGLIWERMRAFALVSIVVLFSGFAFGRLVSTALDGLPAGMFLGILAFELIFAALAVAALRTEQQH</sequence>
<dbReference type="EMBL" id="PZZL01000010">
    <property type="protein sequence ID" value="PTM51337.1"/>
    <property type="molecule type" value="Genomic_DNA"/>
</dbReference>
<evidence type="ECO:0000256" key="1">
    <source>
        <dbReference type="SAM" id="Phobius"/>
    </source>
</evidence>
<comment type="caution">
    <text evidence="2">The sequence shown here is derived from an EMBL/GenBank/DDBJ whole genome shotgun (WGS) entry which is preliminary data.</text>
</comment>
<keyword evidence="1" id="KW-0472">Membrane</keyword>
<feature type="transmembrane region" description="Helical" evidence="1">
    <location>
        <begin position="51"/>
        <end position="72"/>
    </location>
</feature>
<accession>A0A2T4YXS1</accession>
<name>A0A2T4YXS1_9HYPH</name>
<feature type="transmembrane region" description="Helical" evidence="1">
    <location>
        <begin position="104"/>
        <end position="127"/>
    </location>
</feature>
<dbReference type="Pfam" id="PF14248">
    <property type="entry name" value="DUF4345"/>
    <property type="match status" value="1"/>
</dbReference>
<keyword evidence="1" id="KW-1133">Transmembrane helix</keyword>
<feature type="transmembrane region" description="Helical" evidence="1">
    <location>
        <begin position="79"/>
        <end position="98"/>
    </location>
</feature>
<protein>
    <submittedName>
        <fullName evidence="2">Uncharacterized protein DUF4345</fullName>
    </submittedName>
</protein>
<reference evidence="2 3" key="1">
    <citation type="submission" date="2018-04" db="EMBL/GenBank/DDBJ databases">
        <title>Genomic Encyclopedia of Archaeal and Bacterial Type Strains, Phase II (KMG-II): from individual species to whole genera.</title>
        <authorList>
            <person name="Goeker M."/>
        </authorList>
    </citation>
    <scope>NUCLEOTIDE SEQUENCE [LARGE SCALE GENOMIC DNA]</scope>
    <source>
        <strain evidence="2 3">DSM 25521</strain>
    </source>
</reference>
<dbReference type="AlphaFoldDB" id="A0A2T4YXS1"/>
<gene>
    <name evidence="2" type="ORF">C8P69_1102</name>
</gene>
<proteinExistence type="predicted"/>
<evidence type="ECO:0000313" key="2">
    <source>
        <dbReference type="EMBL" id="PTM51337.1"/>
    </source>
</evidence>
<organism evidence="2 3">
    <name type="scientific">Phreatobacter oligotrophus</name>
    <dbReference type="NCBI Taxonomy" id="1122261"/>
    <lineage>
        <taxon>Bacteria</taxon>
        <taxon>Pseudomonadati</taxon>
        <taxon>Pseudomonadota</taxon>
        <taxon>Alphaproteobacteria</taxon>
        <taxon>Hyphomicrobiales</taxon>
        <taxon>Phreatobacteraceae</taxon>
        <taxon>Phreatobacter</taxon>
    </lineage>
</organism>
<feature type="transmembrane region" description="Helical" evidence="1">
    <location>
        <begin position="12"/>
        <end position="31"/>
    </location>
</feature>